<dbReference type="GO" id="GO:0006260">
    <property type="term" value="P:DNA replication"/>
    <property type="evidence" value="ECO:0007669"/>
    <property type="project" value="UniProtKB-KW"/>
</dbReference>
<dbReference type="EMBL" id="PSQJ01000002">
    <property type="protein sequence ID" value="PTL86605.1"/>
    <property type="molecule type" value="Genomic_DNA"/>
</dbReference>
<dbReference type="InterPro" id="IPR000086">
    <property type="entry name" value="NUDIX_hydrolase_dom"/>
</dbReference>
<dbReference type="GO" id="GO:0044716">
    <property type="term" value="F:8-oxo-GDP phosphatase activity"/>
    <property type="evidence" value="ECO:0007669"/>
    <property type="project" value="TreeGrafter"/>
</dbReference>
<evidence type="ECO:0000256" key="15">
    <source>
        <dbReference type="ARBA" id="ARBA00041979"/>
    </source>
</evidence>
<keyword evidence="6" id="KW-0227">DNA damage</keyword>
<evidence type="ECO:0000256" key="4">
    <source>
        <dbReference type="ARBA" id="ARBA00022705"/>
    </source>
</evidence>
<organism evidence="18 19">
    <name type="scientific">Candidatus Liberibacter europaeus</name>
    <dbReference type="NCBI Taxonomy" id="744859"/>
    <lineage>
        <taxon>Bacteria</taxon>
        <taxon>Pseudomonadati</taxon>
        <taxon>Pseudomonadota</taxon>
        <taxon>Alphaproteobacteria</taxon>
        <taxon>Hyphomicrobiales</taxon>
        <taxon>Rhizobiaceae</taxon>
        <taxon>Liberibacter</taxon>
    </lineage>
</organism>
<dbReference type="InterPro" id="IPR015797">
    <property type="entry name" value="NUDIX_hydrolase-like_dom_sf"/>
</dbReference>
<dbReference type="GO" id="GO:0035539">
    <property type="term" value="F:8-oxo-7,8-dihydrodeoxyguanosine triphosphate pyrophosphatase activity"/>
    <property type="evidence" value="ECO:0007669"/>
    <property type="project" value="UniProtKB-EC"/>
</dbReference>
<dbReference type="Gene3D" id="3.90.79.10">
    <property type="entry name" value="Nucleoside Triphosphate Pyrophosphohydrolase"/>
    <property type="match status" value="1"/>
</dbReference>
<keyword evidence="9" id="KW-0234">DNA repair</keyword>
<evidence type="ECO:0000259" key="17">
    <source>
        <dbReference type="PROSITE" id="PS51462"/>
    </source>
</evidence>
<sequence>MKLNRKNMLLVVSCAVFDHDWNILVSSRLNDKSWAGFWEFPGGKIEDGETPEEALVRELFEELSIIVKPISLIPLTFISYPYDDHHMLMPLFACHHFEGVPQGCEGQQIKWLTISDLANYPMLPADKPLVSFLYNYYYRKI</sequence>
<keyword evidence="4" id="KW-0235">DNA replication</keyword>
<name>A0A2T4VXV0_9HYPH</name>
<evidence type="ECO:0000256" key="12">
    <source>
        <dbReference type="ARBA" id="ARBA00038905"/>
    </source>
</evidence>
<feature type="domain" description="Nudix hydrolase" evidence="17">
    <location>
        <begin position="7"/>
        <end position="137"/>
    </location>
</feature>
<dbReference type="EC" id="3.6.1.55" evidence="12"/>
<evidence type="ECO:0000256" key="14">
    <source>
        <dbReference type="ARBA" id="ARBA00041592"/>
    </source>
</evidence>
<dbReference type="InterPro" id="IPR047127">
    <property type="entry name" value="MutT-like"/>
</dbReference>
<dbReference type="GO" id="GO:0044715">
    <property type="term" value="F:8-oxo-dGDP phosphatase activity"/>
    <property type="evidence" value="ECO:0007669"/>
    <property type="project" value="TreeGrafter"/>
</dbReference>
<accession>A0A2T4VXV0</accession>
<evidence type="ECO:0000256" key="7">
    <source>
        <dbReference type="ARBA" id="ARBA00022801"/>
    </source>
</evidence>
<dbReference type="Pfam" id="PF00293">
    <property type="entry name" value="NUDIX"/>
    <property type="match status" value="1"/>
</dbReference>
<dbReference type="GO" id="GO:0046872">
    <property type="term" value="F:metal ion binding"/>
    <property type="evidence" value="ECO:0007669"/>
    <property type="project" value="UniProtKB-KW"/>
</dbReference>
<keyword evidence="7" id="KW-0378">Hydrolase</keyword>
<evidence type="ECO:0000256" key="10">
    <source>
        <dbReference type="ARBA" id="ARBA00035861"/>
    </source>
</evidence>
<comment type="catalytic activity">
    <reaction evidence="11">
        <text>8-oxo-GTP + H2O = 8-oxo-GMP + diphosphate + H(+)</text>
        <dbReference type="Rhea" id="RHEA:67616"/>
        <dbReference type="ChEBI" id="CHEBI:15377"/>
        <dbReference type="ChEBI" id="CHEBI:15378"/>
        <dbReference type="ChEBI" id="CHEBI:33019"/>
        <dbReference type="ChEBI" id="CHEBI:143553"/>
        <dbReference type="ChEBI" id="CHEBI:145694"/>
    </reaction>
</comment>
<comment type="cofactor">
    <cofactor evidence="1">
        <name>Mg(2+)</name>
        <dbReference type="ChEBI" id="CHEBI:18420"/>
    </cofactor>
</comment>
<dbReference type="CDD" id="cd03425">
    <property type="entry name" value="NUDIX_MutT_NudA_like"/>
    <property type="match status" value="1"/>
</dbReference>
<dbReference type="Proteomes" id="UP000240811">
    <property type="component" value="Unassembled WGS sequence"/>
</dbReference>
<dbReference type="GO" id="GO:0006281">
    <property type="term" value="P:DNA repair"/>
    <property type="evidence" value="ECO:0007669"/>
    <property type="project" value="UniProtKB-KW"/>
</dbReference>
<evidence type="ECO:0000256" key="2">
    <source>
        <dbReference type="ARBA" id="ARBA00005582"/>
    </source>
</evidence>
<comment type="caution">
    <text evidence="18">The sequence shown here is derived from an EMBL/GenBank/DDBJ whole genome shotgun (WGS) entry which is preliminary data.</text>
</comment>
<dbReference type="AlphaFoldDB" id="A0A2T4VXV0"/>
<evidence type="ECO:0000313" key="18">
    <source>
        <dbReference type="EMBL" id="PTL86605.1"/>
    </source>
</evidence>
<evidence type="ECO:0000256" key="1">
    <source>
        <dbReference type="ARBA" id="ARBA00001946"/>
    </source>
</evidence>
<evidence type="ECO:0000256" key="5">
    <source>
        <dbReference type="ARBA" id="ARBA00022723"/>
    </source>
</evidence>
<keyword evidence="8" id="KW-0460">Magnesium</keyword>
<gene>
    <name evidence="18" type="ORF">C4617_01950</name>
</gene>
<evidence type="ECO:0000256" key="11">
    <source>
        <dbReference type="ARBA" id="ARBA00036904"/>
    </source>
</evidence>
<keyword evidence="3" id="KW-0515">Mutator protein</keyword>
<dbReference type="PANTHER" id="PTHR47707:SF1">
    <property type="entry name" value="NUDIX HYDROLASE FAMILY PROTEIN"/>
    <property type="match status" value="1"/>
</dbReference>
<comment type="catalytic activity">
    <reaction evidence="10">
        <text>8-oxo-dGTP + H2O = 8-oxo-dGMP + diphosphate + H(+)</text>
        <dbReference type="Rhea" id="RHEA:31575"/>
        <dbReference type="ChEBI" id="CHEBI:15377"/>
        <dbReference type="ChEBI" id="CHEBI:15378"/>
        <dbReference type="ChEBI" id="CHEBI:33019"/>
        <dbReference type="ChEBI" id="CHEBI:63224"/>
        <dbReference type="ChEBI" id="CHEBI:77896"/>
        <dbReference type="EC" id="3.6.1.55"/>
    </reaction>
</comment>
<keyword evidence="5" id="KW-0479">Metal-binding</keyword>
<evidence type="ECO:0000313" key="19">
    <source>
        <dbReference type="Proteomes" id="UP000240811"/>
    </source>
</evidence>
<comment type="similarity">
    <text evidence="2">Belongs to the Nudix hydrolase family.</text>
</comment>
<evidence type="ECO:0000256" key="6">
    <source>
        <dbReference type="ARBA" id="ARBA00022763"/>
    </source>
</evidence>
<protein>
    <recommendedName>
        <fullName evidence="13">8-oxo-dGTP diphosphatase</fullName>
        <ecNumber evidence="12">3.6.1.55</ecNumber>
    </recommendedName>
    <alternativeName>
        <fullName evidence="16">7,8-dihydro-8-oxoguanine-triphosphatase</fullName>
    </alternativeName>
    <alternativeName>
        <fullName evidence="15">Mutator protein MutT</fullName>
    </alternativeName>
    <alternativeName>
        <fullName evidence="14">dGTP pyrophosphohydrolase</fullName>
    </alternativeName>
</protein>
<dbReference type="PRINTS" id="PR00502">
    <property type="entry name" value="NUDIXFAMILY"/>
</dbReference>
<evidence type="ECO:0000256" key="3">
    <source>
        <dbReference type="ARBA" id="ARBA00022457"/>
    </source>
</evidence>
<reference evidence="19" key="1">
    <citation type="submission" date="2018-02" db="EMBL/GenBank/DDBJ databases">
        <title>Genome sequence of Candidatus Liberibacter europaeus.</title>
        <authorList>
            <person name="Frampton R.A."/>
            <person name="Thompson S.M."/>
            <person name="David C."/>
            <person name="Addison S.M."/>
            <person name="Smith G.R."/>
        </authorList>
    </citation>
    <scope>NUCLEOTIDE SEQUENCE [LARGE SCALE GENOMIC DNA]</scope>
</reference>
<proteinExistence type="inferred from homology"/>
<dbReference type="SUPFAM" id="SSF55811">
    <property type="entry name" value="Nudix"/>
    <property type="match status" value="1"/>
</dbReference>
<evidence type="ECO:0000256" key="13">
    <source>
        <dbReference type="ARBA" id="ARBA00040794"/>
    </source>
</evidence>
<dbReference type="PANTHER" id="PTHR47707">
    <property type="entry name" value="8-OXO-DGTP DIPHOSPHATASE"/>
    <property type="match status" value="1"/>
</dbReference>
<dbReference type="GO" id="GO:0008413">
    <property type="term" value="F:8-oxo-7,8-dihydroguanosine triphosphate pyrophosphatase activity"/>
    <property type="evidence" value="ECO:0007669"/>
    <property type="project" value="TreeGrafter"/>
</dbReference>
<dbReference type="PROSITE" id="PS51462">
    <property type="entry name" value="NUDIX"/>
    <property type="match status" value="1"/>
</dbReference>
<evidence type="ECO:0000256" key="8">
    <source>
        <dbReference type="ARBA" id="ARBA00022842"/>
    </source>
</evidence>
<dbReference type="InterPro" id="IPR020476">
    <property type="entry name" value="Nudix_hydrolase"/>
</dbReference>
<evidence type="ECO:0000256" key="9">
    <source>
        <dbReference type="ARBA" id="ARBA00023204"/>
    </source>
</evidence>
<evidence type="ECO:0000256" key="16">
    <source>
        <dbReference type="ARBA" id="ARBA00042798"/>
    </source>
</evidence>